<organism evidence="6 7">
    <name type="scientific">Frisingicoccus caecimuris</name>
    <dbReference type="NCBI Taxonomy" id="1796636"/>
    <lineage>
        <taxon>Bacteria</taxon>
        <taxon>Bacillati</taxon>
        <taxon>Bacillota</taxon>
        <taxon>Clostridia</taxon>
        <taxon>Lachnospirales</taxon>
        <taxon>Lachnospiraceae</taxon>
        <taxon>Frisingicoccus</taxon>
    </lineage>
</organism>
<proteinExistence type="predicted"/>
<dbReference type="InterPro" id="IPR009061">
    <property type="entry name" value="DNA-bd_dom_put_sf"/>
</dbReference>
<name>A0A4R2LKE0_9FIRM</name>
<evidence type="ECO:0000256" key="2">
    <source>
        <dbReference type="ARBA" id="ARBA00023125"/>
    </source>
</evidence>
<protein>
    <submittedName>
        <fullName evidence="6">DNA-binding transcriptional MerR regulator</fullName>
    </submittedName>
</protein>
<dbReference type="PANTHER" id="PTHR30204:SF90">
    <property type="entry name" value="HTH-TYPE TRANSCRIPTIONAL ACTIVATOR MTA"/>
    <property type="match status" value="1"/>
</dbReference>
<keyword evidence="7" id="KW-1185">Reference proteome</keyword>
<dbReference type="Pfam" id="PF07739">
    <property type="entry name" value="TipAS"/>
    <property type="match status" value="1"/>
</dbReference>
<dbReference type="Gene3D" id="1.10.490.50">
    <property type="entry name" value="Antibiotic binding domain of TipA-like multidrug resistance regulators"/>
    <property type="match status" value="1"/>
</dbReference>
<dbReference type="OrthoDB" id="9814833at2"/>
<dbReference type="EMBL" id="SLXA01000002">
    <property type="protein sequence ID" value="TCO85922.1"/>
    <property type="molecule type" value="Genomic_DNA"/>
</dbReference>
<reference evidence="6 7" key="1">
    <citation type="submission" date="2019-03" db="EMBL/GenBank/DDBJ databases">
        <title>Genomic Encyclopedia of Type Strains, Phase IV (KMG-IV): sequencing the most valuable type-strain genomes for metagenomic binning, comparative biology and taxonomic classification.</title>
        <authorList>
            <person name="Goeker M."/>
        </authorList>
    </citation>
    <scope>NUCLEOTIDE SEQUENCE [LARGE SCALE GENOMIC DNA]</scope>
    <source>
        <strain evidence="6 7">DSM 28559</strain>
    </source>
</reference>
<dbReference type="InterPro" id="IPR036244">
    <property type="entry name" value="TipA-like_antibiotic-bd"/>
</dbReference>
<dbReference type="PROSITE" id="PS50937">
    <property type="entry name" value="HTH_MERR_2"/>
    <property type="match status" value="1"/>
</dbReference>
<dbReference type="InterPro" id="IPR047057">
    <property type="entry name" value="MerR_fam"/>
</dbReference>
<dbReference type="SUPFAM" id="SSF89082">
    <property type="entry name" value="Antibiotic binding domain of TipA-like multidrug resistance regulators"/>
    <property type="match status" value="1"/>
</dbReference>
<evidence type="ECO:0000313" key="7">
    <source>
        <dbReference type="Proteomes" id="UP000295711"/>
    </source>
</evidence>
<dbReference type="Pfam" id="PF13411">
    <property type="entry name" value="MerR_1"/>
    <property type="match status" value="1"/>
</dbReference>
<keyword evidence="1" id="KW-0805">Transcription regulation</keyword>
<dbReference type="RefSeq" id="WP_132088922.1">
    <property type="nucleotide sequence ID" value="NZ_JANKAQ010000001.1"/>
</dbReference>
<accession>A0A4R2LKE0</accession>
<dbReference type="Proteomes" id="UP000295711">
    <property type="component" value="Unassembled WGS sequence"/>
</dbReference>
<dbReference type="GO" id="GO:0003677">
    <property type="term" value="F:DNA binding"/>
    <property type="evidence" value="ECO:0007669"/>
    <property type="project" value="UniProtKB-KW"/>
</dbReference>
<evidence type="ECO:0000256" key="1">
    <source>
        <dbReference type="ARBA" id="ARBA00023015"/>
    </source>
</evidence>
<evidence type="ECO:0000256" key="4">
    <source>
        <dbReference type="ARBA" id="ARBA00023163"/>
    </source>
</evidence>
<gene>
    <name evidence="6" type="ORF">EV212_102240</name>
</gene>
<comment type="caution">
    <text evidence="6">The sequence shown here is derived from an EMBL/GenBank/DDBJ whole genome shotgun (WGS) entry which is preliminary data.</text>
</comment>
<dbReference type="Gene3D" id="1.10.1660.10">
    <property type="match status" value="1"/>
</dbReference>
<dbReference type="PANTHER" id="PTHR30204">
    <property type="entry name" value="REDOX-CYCLING DRUG-SENSING TRANSCRIPTIONAL ACTIVATOR SOXR"/>
    <property type="match status" value="1"/>
</dbReference>
<evidence type="ECO:0000313" key="6">
    <source>
        <dbReference type="EMBL" id="TCO85922.1"/>
    </source>
</evidence>
<sequence>MAYSIRELSELAGVSARTLRYYDEIGLLKPLYVSDAGYRFYGDSEVAVLQQILFYRERGFDLKQIRKIIYEENFDIVKALEEHLVVLENQRKHVDSLIWTVKQTIGSIKGECEMKDSEKFQAFKDELVHKNEERYGREIRAKYGDDAVNASNRKMMNMSEEEWQHFKALEDEIKLALKKAVLDGAGPESDAARRIVELHREWLSMTLSQYSPEIHKGIAAMYVADERFKAYYDSEVTGCAELLANAVKVVYNKDS</sequence>
<dbReference type="GO" id="GO:0003700">
    <property type="term" value="F:DNA-binding transcription factor activity"/>
    <property type="evidence" value="ECO:0007669"/>
    <property type="project" value="InterPro"/>
</dbReference>
<keyword evidence="4" id="KW-0804">Transcription</keyword>
<keyword evidence="2 6" id="KW-0238">DNA-binding</keyword>
<dbReference type="InterPro" id="IPR012925">
    <property type="entry name" value="TipAS_dom"/>
</dbReference>
<dbReference type="CDD" id="cd01106">
    <property type="entry name" value="HTH_TipAL-Mta"/>
    <property type="match status" value="1"/>
</dbReference>
<evidence type="ECO:0000259" key="5">
    <source>
        <dbReference type="PROSITE" id="PS50937"/>
    </source>
</evidence>
<evidence type="ECO:0000256" key="3">
    <source>
        <dbReference type="ARBA" id="ARBA00023159"/>
    </source>
</evidence>
<keyword evidence="3" id="KW-0010">Activator</keyword>
<feature type="domain" description="HTH merR-type" evidence="5">
    <location>
        <begin position="2"/>
        <end position="71"/>
    </location>
</feature>
<dbReference type="SMART" id="SM00422">
    <property type="entry name" value="HTH_MERR"/>
    <property type="match status" value="1"/>
</dbReference>
<dbReference type="SUPFAM" id="SSF46955">
    <property type="entry name" value="Putative DNA-binding domain"/>
    <property type="match status" value="1"/>
</dbReference>
<dbReference type="AlphaFoldDB" id="A0A4R2LKE0"/>
<dbReference type="InterPro" id="IPR000551">
    <property type="entry name" value="MerR-type_HTH_dom"/>
</dbReference>